<dbReference type="PROSITE" id="PS50888">
    <property type="entry name" value="BHLH"/>
    <property type="match status" value="1"/>
</dbReference>
<feature type="region of interest" description="Disordered" evidence="6">
    <location>
        <begin position="80"/>
        <end position="110"/>
    </location>
</feature>
<dbReference type="SUPFAM" id="SSF47459">
    <property type="entry name" value="HLH, helix-loop-helix DNA-binding domain"/>
    <property type="match status" value="1"/>
</dbReference>
<dbReference type="FunFam" id="4.10.280.10:FF:000053">
    <property type="entry name" value="BHLH transcription factor"/>
    <property type="match status" value="1"/>
</dbReference>
<keyword evidence="2" id="KW-0805">Transcription regulation</keyword>
<evidence type="ECO:0000256" key="1">
    <source>
        <dbReference type="ARBA" id="ARBA00004123"/>
    </source>
</evidence>
<evidence type="ECO:0000256" key="6">
    <source>
        <dbReference type="SAM" id="MobiDB-lite"/>
    </source>
</evidence>
<dbReference type="Proteomes" id="UP000249390">
    <property type="component" value="Unassembled WGS sequence"/>
</dbReference>
<evidence type="ECO:0000259" key="7">
    <source>
        <dbReference type="PROSITE" id="PS50888"/>
    </source>
</evidence>
<dbReference type="AlphaFoldDB" id="A0A328DZ86"/>
<evidence type="ECO:0000313" key="9">
    <source>
        <dbReference type="Proteomes" id="UP000249390"/>
    </source>
</evidence>
<keyword evidence="4" id="KW-0804">Transcription</keyword>
<comment type="caution">
    <text evidence="8">The sequence shown here is derived from an EMBL/GenBank/DDBJ whole genome shotgun (WGS) entry which is preliminary data.</text>
</comment>
<organism evidence="8 9">
    <name type="scientific">Cuscuta australis</name>
    <dbReference type="NCBI Taxonomy" id="267555"/>
    <lineage>
        <taxon>Eukaryota</taxon>
        <taxon>Viridiplantae</taxon>
        <taxon>Streptophyta</taxon>
        <taxon>Embryophyta</taxon>
        <taxon>Tracheophyta</taxon>
        <taxon>Spermatophyta</taxon>
        <taxon>Magnoliopsida</taxon>
        <taxon>eudicotyledons</taxon>
        <taxon>Gunneridae</taxon>
        <taxon>Pentapetalae</taxon>
        <taxon>asterids</taxon>
        <taxon>lamiids</taxon>
        <taxon>Solanales</taxon>
        <taxon>Convolvulaceae</taxon>
        <taxon>Cuscuteae</taxon>
        <taxon>Cuscuta</taxon>
        <taxon>Cuscuta subgen. Grammica</taxon>
        <taxon>Cuscuta sect. Cleistogrammica</taxon>
    </lineage>
</organism>
<comment type="subcellular location">
    <subcellularLocation>
        <location evidence="1">Nucleus</location>
    </subcellularLocation>
</comment>
<evidence type="ECO:0000256" key="5">
    <source>
        <dbReference type="ARBA" id="ARBA00023242"/>
    </source>
</evidence>
<dbReference type="PANTHER" id="PTHR45914">
    <property type="entry name" value="TRANSCRIPTION FACTOR HEC3-RELATED"/>
    <property type="match status" value="1"/>
</dbReference>
<dbReference type="InterPro" id="IPR045843">
    <property type="entry name" value="IND-like"/>
</dbReference>
<keyword evidence="3" id="KW-0238">DNA-binding</keyword>
<keyword evidence="5" id="KW-0539">Nucleus</keyword>
<dbReference type="SMART" id="SM00353">
    <property type="entry name" value="HLH"/>
    <property type="match status" value="1"/>
</dbReference>
<dbReference type="PANTHER" id="PTHR45914:SF52">
    <property type="entry name" value="TRANSCRIPTION FACTOR HEC1"/>
    <property type="match status" value="1"/>
</dbReference>
<dbReference type="Gene3D" id="4.10.280.10">
    <property type="entry name" value="Helix-loop-helix DNA-binding domain"/>
    <property type="match status" value="1"/>
</dbReference>
<reference evidence="8 9" key="1">
    <citation type="submission" date="2018-06" db="EMBL/GenBank/DDBJ databases">
        <title>The Genome of Cuscuta australis (Dodder) Provides Insight into the Evolution of Plant Parasitism.</title>
        <authorList>
            <person name="Liu H."/>
        </authorList>
    </citation>
    <scope>NUCLEOTIDE SEQUENCE [LARGE SCALE GENOMIC DNA]</scope>
    <source>
        <strain evidence="9">cv. Yunnan</strain>
        <tissue evidence="8">Vines</tissue>
    </source>
</reference>
<dbReference type="GO" id="GO:0005634">
    <property type="term" value="C:nucleus"/>
    <property type="evidence" value="ECO:0007669"/>
    <property type="project" value="UniProtKB-SubCell"/>
</dbReference>
<evidence type="ECO:0000256" key="2">
    <source>
        <dbReference type="ARBA" id="ARBA00023015"/>
    </source>
</evidence>
<dbReference type="EMBL" id="NQVE01000058">
    <property type="protein sequence ID" value="RAL50540.1"/>
    <property type="molecule type" value="Genomic_DNA"/>
</dbReference>
<dbReference type="CDD" id="cd11454">
    <property type="entry name" value="bHLH_AtIND_like"/>
    <property type="match status" value="1"/>
</dbReference>
<evidence type="ECO:0000256" key="3">
    <source>
        <dbReference type="ARBA" id="ARBA00023125"/>
    </source>
</evidence>
<keyword evidence="9" id="KW-1185">Reference proteome</keyword>
<evidence type="ECO:0000256" key="4">
    <source>
        <dbReference type="ARBA" id="ARBA00023163"/>
    </source>
</evidence>
<name>A0A328DZ86_9ASTE</name>
<dbReference type="GO" id="GO:0046983">
    <property type="term" value="F:protein dimerization activity"/>
    <property type="evidence" value="ECO:0007669"/>
    <property type="project" value="InterPro"/>
</dbReference>
<dbReference type="Pfam" id="PF23173">
    <property type="entry name" value="bHLH_SAC51"/>
    <property type="match status" value="1"/>
</dbReference>
<proteinExistence type="predicted"/>
<accession>A0A328DZ86</accession>
<dbReference type="GO" id="GO:0003700">
    <property type="term" value="F:DNA-binding transcription factor activity"/>
    <property type="evidence" value="ECO:0007669"/>
    <property type="project" value="InterPro"/>
</dbReference>
<dbReference type="InterPro" id="IPR011598">
    <property type="entry name" value="bHLH_dom"/>
</dbReference>
<dbReference type="InterPro" id="IPR036638">
    <property type="entry name" value="HLH_DNA-bd_sf"/>
</dbReference>
<protein>
    <recommendedName>
        <fullName evidence="7">BHLH domain-containing protein</fullName>
    </recommendedName>
</protein>
<feature type="domain" description="BHLH" evidence="7">
    <location>
        <begin position="97"/>
        <end position="146"/>
    </location>
</feature>
<sequence>MDAVDHQLMKSSSSGNQMEIMTLLTMRRPNEPQPTAPPNYFSFSAGGGQEFPDPPQQQHHSSMEAMREVIFRIAMMQPVHIDPDSVRPPPKRKNVRISKDPQSVAARQRRERISEKIRILQRLVPGGTKMDTASMLDEAVHYVKFLKKQLEFLEQAGVGAAGNSVMASGLFPPSNVNYSAAAAAAAAAGSSCQSALDLDRDGYGSGGPVLRELIHANRVRSVNVKIEFHSNPTPLKRAGLPVPQVNRLYFRMDA</sequence>
<dbReference type="GO" id="GO:0003677">
    <property type="term" value="F:DNA binding"/>
    <property type="evidence" value="ECO:0007669"/>
    <property type="project" value="UniProtKB-KW"/>
</dbReference>
<gene>
    <name evidence="8" type="ORF">DM860_014482</name>
</gene>
<evidence type="ECO:0000313" key="8">
    <source>
        <dbReference type="EMBL" id="RAL50540.1"/>
    </source>
</evidence>